<dbReference type="Proteomes" id="UP000076021">
    <property type="component" value="Chromosome"/>
</dbReference>
<reference evidence="3" key="2">
    <citation type="submission" date="2016-03" db="EMBL/GenBank/DDBJ databases">
        <authorList>
            <person name="Seldin L."/>
        </authorList>
    </citation>
    <scope>NUCLEOTIDE SEQUENCE [LARGE SCALE GENOMIC DNA]</scope>
    <source>
        <strain evidence="3">PP9</strain>
    </source>
</reference>
<gene>
    <name evidence="2" type="ORF">ATY39_06820</name>
</gene>
<keyword evidence="3" id="KW-1185">Reference proteome</keyword>
<evidence type="ECO:0000259" key="1">
    <source>
        <dbReference type="PROSITE" id="PS51688"/>
    </source>
</evidence>
<dbReference type="STRING" id="241244.ATY39_06820"/>
<accession>A0A143HCL5</accession>
<dbReference type="RefSeq" id="WP_066787677.1">
    <property type="nucleotide sequence ID" value="NZ_CP014806.1"/>
</dbReference>
<dbReference type="EMBL" id="CP014806">
    <property type="protein sequence ID" value="AMW99200.1"/>
    <property type="molecule type" value="Genomic_DNA"/>
</dbReference>
<evidence type="ECO:0000313" key="3">
    <source>
        <dbReference type="Proteomes" id="UP000076021"/>
    </source>
</evidence>
<sequence length="534" mass="59014">MRVVASSETTLSSTNDIFVGPNPPPHPVVGQLWLDTSVKPPVLRMWNGEQWIVQEMDLEQLDPDFIEKIRDSNQTDYQEAMEFANALSERMKNEATRLDGLFANVEALSKMANENSSEISSVKQSYSGLESSVSNLASNTSAIFTQLSDQINWRVMKGDVISQINLEADSAYISSKAIVLDGDTTVRGTFYAPKVLSGSTVAGNAYTLIEGAYLKSRGYFSKTWLEGTRAGWHEVTIDKGHMKMKDTTNGGAVYYTARGISTQMDGDNDGQASGTIEFMSRKYLNSVNGLTISSSGRLALESTAGSRIYINPRGAGVHIADENDIYYDLYANNIFATRSLFINGWEAATKDYVRSQGYLSSIPSYYTQDGQTYVSASGNFRNSSSGSNTLIGTGGKVCMVGWSTTSAGNWQIAKGSSWENGSSYTYKQDIKEMNRPALPIIENLTICEYRLKNDVLEGKFDNWQMGLISEYSSPVASEDGLGINSYKMDSMMWKGIQELYQMVKGILYTQEMVLVDMEEMKRTISELKGANTNE</sequence>
<organism evidence="2 3">
    <name type="scientific">Rummeliibacillus stabekisii</name>
    <dbReference type="NCBI Taxonomy" id="241244"/>
    <lineage>
        <taxon>Bacteria</taxon>
        <taxon>Bacillati</taxon>
        <taxon>Bacillota</taxon>
        <taxon>Bacilli</taxon>
        <taxon>Bacillales</taxon>
        <taxon>Caryophanaceae</taxon>
        <taxon>Rummeliibacillus</taxon>
    </lineage>
</organism>
<dbReference type="InterPro" id="IPR030392">
    <property type="entry name" value="S74_ICA"/>
</dbReference>
<protein>
    <recommendedName>
        <fullName evidence="1">Peptidase S74 domain-containing protein</fullName>
    </recommendedName>
</protein>
<reference evidence="2 3" key="1">
    <citation type="journal article" date="2016" name="Genome Announc.">
        <title>Whole-Genome Sequence of Rummeliibacillus stabekisii Strain PP9 Isolated from Antarctic Soil.</title>
        <authorList>
            <person name="da Mota F.F."/>
            <person name="Vollu R.E."/>
            <person name="Jurelevicius D."/>
            <person name="Seldin L."/>
        </authorList>
    </citation>
    <scope>NUCLEOTIDE SEQUENCE [LARGE SCALE GENOMIC DNA]</scope>
    <source>
        <strain evidence="2 3">PP9</strain>
    </source>
</reference>
<dbReference type="OrthoDB" id="4387735at2"/>
<dbReference type="PROSITE" id="PS51688">
    <property type="entry name" value="ICA"/>
    <property type="match status" value="1"/>
</dbReference>
<proteinExistence type="predicted"/>
<feature type="domain" description="Peptidase S74" evidence="1">
    <location>
        <begin position="422"/>
        <end position="524"/>
    </location>
</feature>
<evidence type="ECO:0000313" key="2">
    <source>
        <dbReference type="EMBL" id="AMW99200.1"/>
    </source>
</evidence>
<dbReference type="KEGG" id="rst:ATY39_06820"/>
<dbReference type="AlphaFoldDB" id="A0A143HCL5"/>
<name>A0A143HCL5_9BACL</name>